<evidence type="ECO:0000256" key="6">
    <source>
        <dbReference type="ARBA" id="ARBA00022771"/>
    </source>
</evidence>
<dbReference type="GO" id="GO:0016477">
    <property type="term" value="P:cell migration"/>
    <property type="evidence" value="ECO:0007669"/>
    <property type="project" value="TreeGrafter"/>
</dbReference>
<keyword evidence="8" id="KW-0378">Hydrolase</keyword>
<dbReference type="GO" id="GO:0005737">
    <property type="term" value="C:cytoplasm"/>
    <property type="evidence" value="ECO:0007669"/>
    <property type="project" value="TreeGrafter"/>
</dbReference>
<keyword evidence="7" id="KW-0833">Ubl conjugation pathway</keyword>
<dbReference type="PANTHER" id="PTHR13367">
    <property type="entry name" value="UBIQUITIN THIOESTERASE"/>
    <property type="match status" value="1"/>
</dbReference>
<feature type="domain" description="OTU" evidence="11">
    <location>
        <begin position="61"/>
        <end position="134"/>
    </location>
</feature>
<evidence type="ECO:0000313" key="13">
    <source>
        <dbReference type="Proteomes" id="UP000183832"/>
    </source>
</evidence>
<gene>
    <name evidence="12" type="ORF">CLUMA_CG004195</name>
</gene>
<evidence type="ECO:0000256" key="3">
    <source>
        <dbReference type="ARBA" id="ARBA00012759"/>
    </source>
</evidence>
<dbReference type="GO" id="GO:0035523">
    <property type="term" value="P:protein K29-linked deubiquitination"/>
    <property type="evidence" value="ECO:0007669"/>
    <property type="project" value="TreeGrafter"/>
</dbReference>
<dbReference type="Proteomes" id="UP000183832">
    <property type="component" value="Unassembled WGS sequence"/>
</dbReference>
<dbReference type="GO" id="GO:0004843">
    <property type="term" value="F:cysteine-type deubiquitinase activity"/>
    <property type="evidence" value="ECO:0007669"/>
    <property type="project" value="UniProtKB-EC"/>
</dbReference>
<accession>A0A1J1HWG2</accession>
<organism evidence="12 13">
    <name type="scientific">Clunio marinus</name>
    <dbReference type="NCBI Taxonomy" id="568069"/>
    <lineage>
        <taxon>Eukaryota</taxon>
        <taxon>Metazoa</taxon>
        <taxon>Ecdysozoa</taxon>
        <taxon>Arthropoda</taxon>
        <taxon>Hexapoda</taxon>
        <taxon>Insecta</taxon>
        <taxon>Pterygota</taxon>
        <taxon>Neoptera</taxon>
        <taxon>Endopterygota</taxon>
        <taxon>Diptera</taxon>
        <taxon>Nematocera</taxon>
        <taxon>Chironomoidea</taxon>
        <taxon>Chironomidae</taxon>
        <taxon>Clunio</taxon>
    </lineage>
</organism>
<dbReference type="OrthoDB" id="6275030at2759"/>
<evidence type="ECO:0000256" key="5">
    <source>
        <dbReference type="ARBA" id="ARBA00022723"/>
    </source>
</evidence>
<evidence type="ECO:0000256" key="4">
    <source>
        <dbReference type="ARBA" id="ARBA00022670"/>
    </source>
</evidence>
<evidence type="ECO:0000256" key="1">
    <source>
        <dbReference type="ARBA" id="ARBA00000707"/>
    </source>
</evidence>
<keyword evidence="6" id="KW-0863">Zinc-finger</keyword>
<dbReference type="GO" id="GO:0007010">
    <property type="term" value="P:cytoskeleton organization"/>
    <property type="evidence" value="ECO:0007669"/>
    <property type="project" value="TreeGrafter"/>
</dbReference>
<evidence type="ECO:0000259" key="11">
    <source>
        <dbReference type="Pfam" id="PF02338"/>
    </source>
</evidence>
<keyword evidence="9" id="KW-0788">Thiol protease</keyword>
<comment type="similarity">
    <text evidence="2">Belongs to the peptidase C64 family.</text>
</comment>
<keyword evidence="10" id="KW-0862">Zinc</keyword>
<dbReference type="Pfam" id="PF02338">
    <property type="entry name" value="OTU"/>
    <property type="match status" value="1"/>
</dbReference>
<dbReference type="AlphaFoldDB" id="A0A1J1HWG2"/>
<evidence type="ECO:0000313" key="12">
    <source>
        <dbReference type="EMBL" id="CRK90465.1"/>
    </source>
</evidence>
<evidence type="ECO:0000256" key="2">
    <source>
        <dbReference type="ARBA" id="ARBA00005865"/>
    </source>
</evidence>
<keyword evidence="5" id="KW-0479">Metal-binding</keyword>
<dbReference type="GO" id="GO:0070530">
    <property type="term" value="F:K63-linked polyubiquitin modification-dependent protein binding"/>
    <property type="evidence" value="ECO:0007669"/>
    <property type="project" value="TreeGrafter"/>
</dbReference>
<dbReference type="EMBL" id="CVRI01000019">
    <property type="protein sequence ID" value="CRK90465.1"/>
    <property type="molecule type" value="Genomic_DNA"/>
</dbReference>
<dbReference type="InterPro" id="IPR003323">
    <property type="entry name" value="OTU_dom"/>
</dbReference>
<protein>
    <recommendedName>
        <fullName evidence="3">ubiquitinyl hydrolase 1</fullName>
        <ecNumber evidence="3">3.4.19.12</ecNumber>
    </recommendedName>
</protein>
<evidence type="ECO:0000256" key="10">
    <source>
        <dbReference type="ARBA" id="ARBA00022833"/>
    </source>
</evidence>
<evidence type="ECO:0000256" key="8">
    <source>
        <dbReference type="ARBA" id="ARBA00022801"/>
    </source>
</evidence>
<dbReference type="GO" id="GO:0008270">
    <property type="term" value="F:zinc ion binding"/>
    <property type="evidence" value="ECO:0007669"/>
    <property type="project" value="UniProtKB-KW"/>
</dbReference>
<reference evidence="12 13" key="1">
    <citation type="submission" date="2015-04" db="EMBL/GenBank/DDBJ databases">
        <authorList>
            <person name="Syromyatnikov M.Y."/>
            <person name="Popov V.N."/>
        </authorList>
    </citation>
    <scope>NUCLEOTIDE SEQUENCE [LARGE SCALE GENOMIC DNA]</scope>
</reference>
<dbReference type="EC" id="3.4.19.12" evidence="3"/>
<dbReference type="InterPro" id="IPR051346">
    <property type="entry name" value="OTU_Deubiquitinase"/>
</dbReference>
<dbReference type="GO" id="GO:0030177">
    <property type="term" value="P:positive regulation of Wnt signaling pathway"/>
    <property type="evidence" value="ECO:0007669"/>
    <property type="project" value="TreeGrafter"/>
</dbReference>
<dbReference type="GO" id="GO:0071947">
    <property type="term" value="P:protein deubiquitination involved in ubiquitin-dependent protein catabolic process"/>
    <property type="evidence" value="ECO:0007669"/>
    <property type="project" value="TreeGrafter"/>
</dbReference>
<evidence type="ECO:0000256" key="9">
    <source>
        <dbReference type="ARBA" id="ARBA00022807"/>
    </source>
</evidence>
<dbReference type="GO" id="GO:0005634">
    <property type="term" value="C:nucleus"/>
    <property type="evidence" value="ECO:0007669"/>
    <property type="project" value="TreeGrafter"/>
</dbReference>
<keyword evidence="13" id="KW-1185">Reference proteome</keyword>
<proteinExistence type="inferred from homology"/>
<dbReference type="GO" id="GO:1990168">
    <property type="term" value="P:protein K33-linked deubiquitination"/>
    <property type="evidence" value="ECO:0007669"/>
    <property type="project" value="TreeGrafter"/>
</dbReference>
<sequence>MTDEDTSFNMSQIMDEMSVVEALDDSQASLKRKTRSSMSASTKLPRYDDEACGTLHSIDISLSLASQPSASLEQLHIFVLAHIFRRPIIVYGVKYVKSFRGEDIGYARFEGLYLPLLWEQSFCIRSPIALGYTRGGLMVAQQKLHKRPLLVAQMLEEWLNHYRRIARTYVLMIDEKEKDDILIGEEEEEQNDVLMFDEEQEDVSIDHEEQEDVLFDQEEEDDDSDGILAKNFHVANAN</sequence>
<dbReference type="PANTHER" id="PTHR13367:SF28">
    <property type="entry name" value="UBIQUITIN THIOESTERASE ZRANB1"/>
    <property type="match status" value="1"/>
</dbReference>
<dbReference type="STRING" id="568069.A0A1J1HWG2"/>
<evidence type="ECO:0000256" key="7">
    <source>
        <dbReference type="ARBA" id="ARBA00022786"/>
    </source>
</evidence>
<keyword evidence="4" id="KW-0645">Protease</keyword>
<name>A0A1J1HWG2_9DIPT</name>
<comment type="catalytic activity">
    <reaction evidence="1">
        <text>Thiol-dependent hydrolysis of ester, thioester, amide, peptide and isopeptide bonds formed by the C-terminal Gly of ubiquitin (a 76-residue protein attached to proteins as an intracellular targeting signal).</text>
        <dbReference type="EC" id="3.4.19.12"/>
    </reaction>
</comment>